<organism evidence="2 4">
    <name type="scientific">Adineta steineri</name>
    <dbReference type="NCBI Taxonomy" id="433720"/>
    <lineage>
        <taxon>Eukaryota</taxon>
        <taxon>Metazoa</taxon>
        <taxon>Spiralia</taxon>
        <taxon>Gnathifera</taxon>
        <taxon>Rotifera</taxon>
        <taxon>Eurotatoria</taxon>
        <taxon>Bdelloidea</taxon>
        <taxon>Adinetida</taxon>
        <taxon>Adinetidae</taxon>
        <taxon>Adineta</taxon>
    </lineage>
</organism>
<evidence type="ECO:0000256" key="1">
    <source>
        <dbReference type="SAM" id="Phobius"/>
    </source>
</evidence>
<accession>A0A813MW00</accession>
<keyword evidence="4" id="KW-1185">Reference proteome</keyword>
<dbReference type="OrthoDB" id="10037060at2759"/>
<reference evidence="2" key="1">
    <citation type="submission" date="2021-02" db="EMBL/GenBank/DDBJ databases">
        <authorList>
            <person name="Nowell W R."/>
        </authorList>
    </citation>
    <scope>NUCLEOTIDE SEQUENCE</scope>
</reference>
<feature type="transmembrane region" description="Helical" evidence="1">
    <location>
        <begin position="115"/>
        <end position="139"/>
    </location>
</feature>
<keyword evidence="1" id="KW-0812">Transmembrane</keyword>
<dbReference type="Proteomes" id="UP000663877">
    <property type="component" value="Unassembled WGS sequence"/>
</dbReference>
<sequence>MDISKTKQLSSSSNLYDDLRNFNSLSSGKKPSRSTSTIEYVSPYRMEGPQVKRPTVSLILPAPTTLDTIVSIDDTKQSTINELENKYEDQNSVIEVDDYSCICWIVRKIIELISIALFTCLIGMFIFTILFCVFDTYWLEQPVINNSSWSWWFDNDNNNSSF</sequence>
<evidence type="ECO:0000313" key="2">
    <source>
        <dbReference type="EMBL" id="CAF0729248.1"/>
    </source>
</evidence>
<dbReference type="EMBL" id="CAJNOM010000001">
    <property type="protein sequence ID" value="CAF0729248.1"/>
    <property type="molecule type" value="Genomic_DNA"/>
</dbReference>
<evidence type="ECO:0000313" key="4">
    <source>
        <dbReference type="Proteomes" id="UP000663832"/>
    </source>
</evidence>
<keyword evidence="1" id="KW-1133">Transmembrane helix</keyword>
<evidence type="ECO:0000313" key="3">
    <source>
        <dbReference type="EMBL" id="CAF0849312.1"/>
    </source>
</evidence>
<dbReference type="EMBL" id="CAJNOI010000023">
    <property type="protein sequence ID" value="CAF0849312.1"/>
    <property type="molecule type" value="Genomic_DNA"/>
</dbReference>
<dbReference type="AlphaFoldDB" id="A0A813MW00"/>
<keyword evidence="1" id="KW-0472">Membrane</keyword>
<comment type="caution">
    <text evidence="2">The sequence shown here is derived from an EMBL/GenBank/DDBJ whole genome shotgun (WGS) entry which is preliminary data.</text>
</comment>
<proteinExistence type="predicted"/>
<name>A0A813MW00_9BILA</name>
<dbReference type="Proteomes" id="UP000663832">
    <property type="component" value="Unassembled WGS sequence"/>
</dbReference>
<protein>
    <submittedName>
        <fullName evidence="2">Uncharacterized protein</fullName>
    </submittedName>
</protein>
<gene>
    <name evidence="3" type="ORF">BJG266_LOCUS7754</name>
    <name evidence="2" type="ORF">QVE165_LOCUS114</name>
</gene>